<dbReference type="PANTHER" id="PTHR34613">
    <property type="entry name" value="SLL0800 PROTEIN"/>
    <property type="match status" value="1"/>
</dbReference>
<organism evidence="1 2">
    <name type="scientific">Actinomadura viridis</name>
    <dbReference type="NCBI Taxonomy" id="58110"/>
    <lineage>
        <taxon>Bacteria</taxon>
        <taxon>Bacillati</taxon>
        <taxon>Actinomycetota</taxon>
        <taxon>Actinomycetes</taxon>
        <taxon>Streptosporangiales</taxon>
        <taxon>Thermomonosporaceae</taxon>
        <taxon>Actinomadura</taxon>
    </lineage>
</organism>
<gene>
    <name evidence="1" type="ORF">IW256_002240</name>
</gene>
<protein>
    <submittedName>
        <fullName evidence="1">Transposase YdaD</fullName>
    </submittedName>
</protein>
<dbReference type="PANTHER" id="PTHR34613:SF1">
    <property type="entry name" value="SLL6017 PROTEIN"/>
    <property type="match status" value="1"/>
</dbReference>
<dbReference type="Proteomes" id="UP000614047">
    <property type="component" value="Unassembled WGS sequence"/>
</dbReference>
<sequence length="102" mass="11484">MFARSSRLPGAARKILEDIVATSNYQFRTEFLRESQAKGRAEGMAEGRIEGTTEAVLRVLTRRGLVPSEEERGRITSCTDLELLEVWHDRAITAESVEELFA</sequence>
<accession>A0A931GIJ9</accession>
<dbReference type="EMBL" id="JADOUA010000001">
    <property type="protein sequence ID" value="MBG6088127.1"/>
    <property type="molecule type" value="Genomic_DNA"/>
</dbReference>
<dbReference type="AlphaFoldDB" id="A0A931GIJ9"/>
<comment type="caution">
    <text evidence="1">The sequence shown here is derived from an EMBL/GenBank/DDBJ whole genome shotgun (WGS) entry which is preliminary data.</text>
</comment>
<evidence type="ECO:0000313" key="1">
    <source>
        <dbReference type="EMBL" id="MBG6088127.1"/>
    </source>
</evidence>
<reference evidence="1" key="1">
    <citation type="submission" date="2020-11" db="EMBL/GenBank/DDBJ databases">
        <title>Sequencing the genomes of 1000 actinobacteria strains.</title>
        <authorList>
            <person name="Klenk H.-P."/>
        </authorList>
    </citation>
    <scope>NUCLEOTIDE SEQUENCE</scope>
    <source>
        <strain evidence="1">DSM 43175</strain>
    </source>
</reference>
<name>A0A931GIJ9_9ACTN</name>
<dbReference type="RefSeq" id="WP_307828840.1">
    <property type="nucleotide sequence ID" value="NZ_JADOUA010000001.1"/>
</dbReference>
<keyword evidence="2" id="KW-1185">Reference proteome</keyword>
<evidence type="ECO:0000313" key="2">
    <source>
        <dbReference type="Proteomes" id="UP000614047"/>
    </source>
</evidence>
<proteinExistence type="predicted"/>